<dbReference type="InterPro" id="IPR001444">
    <property type="entry name" value="Flag_bb_rod_N"/>
</dbReference>
<keyword evidence="2" id="KW-0975">Bacterial flagellum</keyword>
<dbReference type="Proteomes" id="UP000003527">
    <property type="component" value="Unassembled WGS sequence"/>
</dbReference>
<dbReference type="PANTHER" id="PTHR30435">
    <property type="entry name" value="FLAGELLAR PROTEIN"/>
    <property type="match status" value="1"/>
</dbReference>
<dbReference type="Pfam" id="PF06429">
    <property type="entry name" value="Flg_bbr_C"/>
    <property type="match status" value="1"/>
</dbReference>
<comment type="similarity">
    <text evidence="1 2">Belongs to the flagella basal body rod proteins family.</text>
</comment>
<evidence type="ECO:0000256" key="2">
    <source>
        <dbReference type="RuleBase" id="RU362116"/>
    </source>
</evidence>
<name>G9WRA3_9FIRM</name>
<evidence type="ECO:0000259" key="5">
    <source>
        <dbReference type="Pfam" id="PF22692"/>
    </source>
</evidence>
<feature type="domain" description="Flagellar hook protein FlgE/F/G-like D1" evidence="5">
    <location>
        <begin position="108"/>
        <end position="170"/>
    </location>
</feature>
<dbReference type="Pfam" id="PF00460">
    <property type="entry name" value="Flg_bb_rod"/>
    <property type="match status" value="1"/>
</dbReference>
<dbReference type="NCBIfam" id="TIGR03506">
    <property type="entry name" value="FlgEFG_subfam"/>
    <property type="match status" value="2"/>
</dbReference>
<dbReference type="Pfam" id="PF22692">
    <property type="entry name" value="LlgE_F_G_D1"/>
    <property type="match status" value="1"/>
</dbReference>
<proteinExistence type="inferred from homology"/>
<dbReference type="GO" id="GO:0071978">
    <property type="term" value="P:bacterial-type flagellum-dependent swarming motility"/>
    <property type="evidence" value="ECO:0007669"/>
    <property type="project" value="TreeGrafter"/>
</dbReference>
<dbReference type="EMBL" id="AFZD01000003">
    <property type="protein sequence ID" value="EHL14290.1"/>
    <property type="molecule type" value="Genomic_DNA"/>
</dbReference>
<protein>
    <submittedName>
        <fullName evidence="6">Uncharacterized protein</fullName>
    </submittedName>
</protein>
<reference evidence="6 7" key="1">
    <citation type="submission" date="2011-08" db="EMBL/GenBank/DDBJ databases">
        <title>The Genome Sequence of Oribacterium sp. ACB7.</title>
        <authorList>
            <consortium name="The Broad Institute Genome Sequencing Platform"/>
            <person name="Earl A."/>
            <person name="Ward D."/>
            <person name="Feldgarden M."/>
            <person name="Gevers D."/>
            <person name="Sizova M."/>
            <person name="Hazen A."/>
            <person name="Epstein S."/>
            <person name="Young S.K."/>
            <person name="Zeng Q."/>
            <person name="Gargeya S."/>
            <person name="Fitzgerald M."/>
            <person name="Haas B."/>
            <person name="Abouelleil A."/>
            <person name="Alvarado L."/>
            <person name="Arachchi H.M."/>
            <person name="Berlin A."/>
            <person name="Brown A."/>
            <person name="Chapman S.B."/>
            <person name="Chen Z."/>
            <person name="Dunbar C."/>
            <person name="Freedman E."/>
            <person name="Gearin G."/>
            <person name="Gellesch M."/>
            <person name="Goldberg J."/>
            <person name="Griggs A."/>
            <person name="Gujja S."/>
            <person name="Heiman D."/>
            <person name="Howarth C."/>
            <person name="Larson L."/>
            <person name="Lui A."/>
            <person name="MacDonald P.J.P."/>
            <person name="Montmayeur A."/>
            <person name="Murphy C."/>
            <person name="Neiman D."/>
            <person name="Pearson M."/>
            <person name="Priest M."/>
            <person name="Roberts A."/>
            <person name="Saif S."/>
            <person name="Shea T."/>
            <person name="Shenoy N."/>
            <person name="Sisk P."/>
            <person name="Stolte C."/>
            <person name="Sykes S."/>
            <person name="Wortman J."/>
            <person name="Nusbaum C."/>
            <person name="Birren B."/>
        </authorList>
    </citation>
    <scope>NUCLEOTIDE SEQUENCE [LARGE SCALE GENOMIC DNA]</scope>
    <source>
        <strain evidence="6 7">ACB7</strain>
    </source>
</reference>
<evidence type="ECO:0000259" key="4">
    <source>
        <dbReference type="Pfam" id="PF06429"/>
    </source>
</evidence>
<gene>
    <name evidence="6" type="ORF">HMPREF9624_01619</name>
</gene>
<dbReference type="PANTHER" id="PTHR30435:SF19">
    <property type="entry name" value="FLAGELLAR BASAL-BODY ROD PROTEIN FLGG"/>
    <property type="match status" value="1"/>
</dbReference>
<keyword evidence="7" id="KW-1185">Reference proteome</keyword>
<dbReference type="InterPro" id="IPR020013">
    <property type="entry name" value="Flagellar_FlgE/F/G"/>
</dbReference>
<evidence type="ECO:0000259" key="3">
    <source>
        <dbReference type="Pfam" id="PF00460"/>
    </source>
</evidence>
<comment type="caution">
    <text evidence="6">The sequence shown here is derived from an EMBL/GenBank/DDBJ whole genome shotgun (WGS) entry which is preliminary data.</text>
</comment>
<dbReference type="SUPFAM" id="SSF117143">
    <property type="entry name" value="Flagellar hook protein flgE"/>
    <property type="match status" value="1"/>
</dbReference>
<dbReference type="PATRIC" id="fig|796944.3.peg.121"/>
<dbReference type="GO" id="GO:0009425">
    <property type="term" value="C:bacterial-type flagellum basal body"/>
    <property type="evidence" value="ECO:0007669"/>
    <property type="project" value="UniProtKB-SubCell"/>
</dbReference>
<dbReference type="AlphaFoldDB" id="G9WRA3"/>
<evidence type="ECO:0000256" key="1">
    <source>
        <dbReference type="ARBA" id="ARBA00009677"/>
    </source>
</evidence>
<organism evidence="6 7">
    <name type="scientific">Oribacterium asaccharolyticum ACB7</name>
    <dbReference type="NCBI Taxonomy" id="796944"/>
    <lineage>
        <taxon>Bacteria</taxon>
        <taxon>Bacillati</taxon>
        <taxon>Bacillota</taxon>
        <taxon>Clostridia</taxon>
        <taxon>Lachnospirales</taxon>
        <taxon>Lachnospiraceae</taxon>
        <taxon>Oribacterium</taxon>
    </lineage>
</organism>
<dbReference type="InterPro" id="IPR037925">
    <property type="entry name" value="FlgE/F/G-like"/>
</dbReference>
<feature type="domain" description="Flagellar basal body rod protein N-terminal" evidence="3">
    <location>
        <begin position="22"/>
        <end position="49"/>
    </location>
</feature>
<dbReference type="InterPro" id="IPR010930">
    <property type="entry name" value="Flg_bb/hook_C_dom"/>
</dbReference>
<evidence type="ECO:0000313" key="6">
    <source>
        <dbReference type="EMBL" id="EHL14290.1"/>
    </source>
</evidence>
<accession>G9WRA3</accession>
<comment type="subcellular location">
    <subcellularLocation>
        <location evidence="2">Bacterial flagellum basal body</location>
    </subcellularLocation>
</comment>
<evidence type="ECO:0000313" key="7">
    <source>
        <dbReference type="Proteomes" id="UP000003527"/>
    </source>
</evidence>
<sequence>MQGSFLHPEKKGKNMYQGFYDLASGMITQRRNLNTISNNMANVQTSGYKKDTMVSTTFKEEMMIRTGRYNKKNPEDLAMASRIKSAARTYTDYEQGSYETTDGIYDTALNGKGFFAVRTDKGTLYTRSGNFSVDENGVLELAGIGKVQSKEGGDIVLPNDNFAIDPDGSIFDPQSTGDTRKVYGTIKVVDFENYEGLHKEDNNMFSTTQAELAKPADTTVNWKMLEKSNVDMVEEMTTMMSSQRSLQSAAQMLRMYDTVMSKASSDVGRI</sequence>
<dbReference type="HOGENOM" id="CLU_013687_0_0_9"/>
<dbReference type="InterPro" id="IPR053967">
    <property type="entry name" value="LlgE_F_G-like_D1"/>
</dbReference>
<feature type="domain" description="Flagellar basal-body/hook protein C-terminal" evidence="4">
    <location>
        <begin position="224"/>
        <end position="264"/>
    </location>
</feature>